<dbReference type="SMART" id="SM00421">
    <property type="entry name" value="HTH_LUXR"/>
    <property type="match status" value="1"/>
</dbReference>
<reference evidence="3 4" key="1">
    <citation type="submission" date="2020-07" db="EMBL/GenBank/DDBJ databases">
        <authorList>
            <person name="Partida-Martinez L."/>
            <person name="Huntemann M."/>
            <person name="Clum A."/>
            <person name="Wang J."/>
            <person name="Palaniappan K."/>
            <person name="Ritter S."/>
            <person name="Chen I.-M."/>
            <person name="Stamatis D."/>
            <person name="Reddy T."/>
            <person name="O'Malley R."/>
            <person name="Daum C."/>
            <person name="Shapiro N."/>
            <person name="Ivanova N."/>
            <person name="Kyrpides N."/>
            <person name="Woyke T."/>
        </authorList>
    </citation>
    <scope>NUCLEOTIDE SEQUENCE [LARGE SCALE GENOMIC DNA]</scope>
    <source>
        <strain evidence="3 4">AT2.17</strain>
    </source>
</reference>
<sequence>MHEPVLSPDELAVLRLMADGDTIDLVARKLGISERTVRRKTRSACDTLGCETTIEAIVWAVRNGHL</sequence>
<dbReference type="EMBL" id="JACCBW010000001">
    <property type="protein sequence ID" value="NYE36183.1"/>
    <property type="molecule type" value="Genomic_DNA"/>
</dbReference>
<dbReference type="AlphaFoldDB" id="A0A7Y9H1T8"/>
<dbReference type="InterPro" id="IPR000792">
    <property type="entry name" value="Tscrpt_reg_LuxR_C"/>
</dbReference>
<dbReference type="Pfam" id="PF00196">
    <property type="entry name" value="GerE"/>
    <property type="match status" value="1"/>
</dbReference>
<feature type="domain" description="HTH luxR-type" evidence="2">
    <location>
        <begin position="1"/>
        <end position="64"/>
    </location>
</feature>
<organism evidence="3 4">
    <name type="scientific">Nocardioides cavernae</name>
    <dbReference type="NCBI Taxonomy" id="1921566"/>
    <lineage>
        <taxon>Bacteria</taxon>
        <taxon>Bacillati</taxon>
        <taxon>Actinomycetota</taxon>
        <taxon>Actinomycetes</taxon>
        <taxon>Propionibacteriales</taxon>
        <taxon>Nocardioidaceae</taxon>
        <taxon>Nocardioides</taxon>
    </lineage>
</organism>
<evidence type="ECO:0000313" key="4">
    <source>
        <dbReference type="Proteomes" id="UP000549911"/>
    </source>
</evidence>
<evidence type="ECO:0000256" key="1">
    <source>
        <dbReference type="ARBA" id="ARBA00023125"/>
    </source>
</evidence>
<dbReference type="RefSeq" id="WP_218858169.1">
    <property type="nucleotide sequence ID" value="NZ_JACCBW010000001.1"/>
</dbReference>
<comment type="caution">
    <text evidence="3">The sequence shown here is derived from an EMBL/GenBank/DDBJ whole genome shotgun (WGS) entry which is preliminary data.</text>
</comment>
<protein>
    <submittedName>
        <fullName evidence="3">DNA-binding NarL/FixJ family response regulator</fullName>
    </submittedName>
</protein>
<dbReference type="InterPro" id="IPR016032">
    <property type="entry name" value="Sig_transdc_resp-reg_C-effctor"/>
</dbReference>
<keyword evidence="4" id="KW-1185">Reference proteome</keyword>
<dbReference type="InterPro" id="IPR039420">
    <property type="entry name" value="WalR-like"/>
</dbReference>
<dbReference type="Gene3D" id="1.10.10.10">
    <property type="entry name" value="Winged helix-like DNA-binding domain superfamily/Winged helix DNA-binding domain"/>
    <property type="match status" value="1"/>
</dbReference>
<dbReference type="InterPro" id="IPR036388">
    <property type="entry name" value="WH-like_DNA-bd_sf"/>
</dbReference>
<dbReference type="PANTHER" id="PTHR43214">
    <property type="entry name" value="TWO-COMPONENT RESPONSE REGULATOR"/>
    <property type="match status" value="1"/>
</dbReference>
<keyword evidence="1 3" id="KW-0238">DNA-binding</keyword>
<reference evidence="3 4" key="2">
    <citation type="submission" date="2020-08" db="EMBL/GenBank/DDBJ databases">
        <title>The Agave Microbiome: Exploring the role of microbial communities in plant adaptations to desert environments.</title>
        <authorList>
            <person name="Partida-Martinez L.P."/>
        </authorList>
    </citation>
    <scope>NUCLEOTIDE SEQUENCE [LARGE SCALE GENOMIC DNA]</scope>
    <source>
        <strain evidence="3 4">AT2.17</strain>
    </source>
</reference>
<evidence type="ECO:0000313" key="3">
    <source>
        <dbReference type="EMBL" id="NYE36183.1"/>
    </source>
</evidence>
<dbReference type="SUPFAM" id="SSF46894">
    <property type="entry name" value="C-terminal effector domain of the bipartite response regulators"/>
    <property type="match status" value="1"/>
</dbReference>
<proteinExistence type="predicted"/>
<name>A0A7Y9H1T8_9ACTN</name>
<gene>
    <name evidence="3" type="ORF">F4692_001287</name>
</gene>
<dbReference type="GO" id="GO:0006355">
    <property type="term" value="P:regulation of DNA-templated transcription"/>
    <property type="evidence" value="ECO:0007669"/>
    <property type="project" value="InterPro"/>
</dbReference>
<dbReference type="GO" id="GO:0003677">
    <property type="term" value="F:DNA binding"/>
    <property type="evidence" value="ECO:0007669"/>
    <property type="project" value="UniProtKB-KW"/>
</dbReference>
<dbReference type="CDD" id="cd06170">
    <property type="entry name" value="LuxR_C_like"/>
    <property type="match status" value="1"/>
</dbReference>
<accession>A0A7Y9H1T8</accession>
<evidence type="ECO:0000259" key="2">
    <source>
        <dbReference type="PROSITE" id="PS50043"/>
    </source>
</evidence>
<dbReference type="PROSITE" id="PS50043">
    <property type="entry name" value="HTH_LUXR_2"/>
    <property type="match status" value="1"/>
</dbReference>
<dbReference type="Proteomes" id="UP000549911">
    <property type="component" value="Unassembled WGS sequence"/>
</dbReference>